<accession>V2TTU4</accession>
<dbReference type="Proteomes" id="UP000023785">
    <property type="component" value="Unassembled WGS sequence"/>
</dbReference>
<gene>
    <name evidence="1" type="ORF">P256_00250</name>
</gene>
<proteinExistence type="predicted"/>
<evidence type="ECO:0000313" key="1">
    <source>
        <dbReference type="EMBL" id="ESK41261.1"/>
    </source>
</evidence>
<name>V2TTU4_9GAMM</name>
<dbReference type="EMBL" id="AYER01000001">
    <property type="protein sequence ID" value="ESK41261.1"/>
    <property type="molecule type" value="Genomic_DNA"/>
</dbReference>
<dbReference type="STRING" id="1392540.P256_00250"/>
<dbReference type="HOGENOM" id="CLU_202296_0_0_6"/>
<sequence>MISSNQVKPPVQIPSNLLQPCPDLQTLDENTGQAWILWSVDTVKKYNECKFKQKAIVDVLEQPVLTTQYIP</sequence>
<keyword evidence="2" id="KW-1185">Reference proteome</keyword>
<dbReference type="AlphaFoldDB" id="V2TTU4"/>
<protein>
    <submittedName>
        <fullName evidence="1">Uncharacterized protein</fullName>
    </submittedName>
</protein>
<reference evidence="1 2" key="1">
    <citation type="submission" date="2013-10" db="EMBL/GenBank/DDBJ databases">
        <title>The Genome Sequence of Acinetobacter nectaris CIP 110549.</title>
        <authorList>
            <consortium name="The Broad Institute Genomics Platform"/>
            <consortium name="The Broad Institute Genome Sequencing Center for Infectious Disease"/>
            <person name="Cerqueira G."/>
            <person name="Feldgarden M."/>
            <person name="Courvalin P."/>
            <person name="Grillot-Courvalin C."/>
            <person name="Clermont D."/>
            <person name="Rocha E."/>
            <person name="Yoon E.-J."/>
            <person name="Nemec A."/>
            <person name="Young S.K."/>
            <person name="Zeng Q."/>
            <person name="Gargeya S."/>
            <person name="Fitzgerald M."/>
            <person name="Abouelleil A."/>
            <person name="Alvarado L."/>
            <person name="Berlin A.M."/>
            <person name="Chapman S.B."/>
            <person name="Gainer-Dewar J."/>
            <person name="Goldberg J."/>
            <person name="Gnerre S."/>
            <person name="Griggs A."/>
            <person name="Gujja S."/>
            <person name="Hansen M."/>
            <person name="Howarth C."/>
            <person name="Imamovic A."/>
            <person name="Ireland A."/>
            <person name="Larimer J."/>
            <person name="McCowan C."/>
            <person name="Murphy C."/>
            <person name="Pearson M."/>
            <person name="Poon T.W."/>
            <person name="Priest M."/>
            <person name="Roberts A."/>
            <person name="Saif S."/>
            <person name="Shea T."/>
            <person name="Sykes S."/>
            <person name="Wortman J."/>
            <person name="Nusbaum C."/>
            <person name="Birren B."/>
        </authorList>
    </citation>
    <scope>NUCLEOTIDE SEQUENCE [LARGE SCALE GENOMIC DNA]</scope>
    <source>
        <strain evidence="1 2">CIP 110549</strain>
    </source>
</reference>
<evidence type="ECO:0000313" key="2">
    <source>
        <dbReference type="Proteomes" id="UP000023785"/>
    </source>
</evidence>
<comment type="caution">
    <text evidence="1">The sequence shown here is derived from an EMBL/GenBank/DDBJ whole genome shotgun (WGS) entry which is preliminary data.</text>
</comment>
<organism evidence="1 2">
    <name type="scientific">Acinetobacter nectaris CIP 110549</name>
    <dbReference type="NCBI Taxonomy" id="1392540"/>
    <lineage>
        <taxon>Bacteria</taxon>
        <taxon>Pseudomonadati</taxon>
        <taxon>Pseudomonadota</taxon>
        <taxon>Gammaproteobacteria</taxon>
        <taxon>Moraxellales</taxon>
        <taxon>Moraxellaceae</taxon>
        <taxon>Acinetobacter</taxon>
    </lineage>
</organism>